<accession>A0AAV1SIB7</accession>
<protein>
    <submittedName>
        <fullName evidence="1">Uncharacterized protein</fullName>
    </submittedName>
</protein>
<gene>
    <name evidence="1" type="ORF">DCAF_LOCUS23949</name>
</gene>
<dbReference type="Proteomes" id="UP001314170">
    <property type="component" value="Unassembled WGS sequence"/>
</dbReference>
<sequence>MVYLAESKQTDRGCIKQPIRANGPSSHPAFRTLLFKSKNKHNEWKAKVKEFLQRLSASVNTESIVATMLDKPPLMRPYNMWLNEEGPRVLFILRATRRTTRKKIAT</sequence>
<name>A0AAV1SIB7_9ROSI</name>
<dbReference type="AlphaFoldDB" id="A0AAV1SIB7"/>
<comment type="caution">
    <text evidence="1">The sequence shown here is derived from an EMBL/GenBank/DDBJ whole genome shotgun (WGS) entry which is preliminary data.</text>
</comment>
<evidence type="ECO:0000313" key="1">
    <source>
        <dbReference type="EMBL" id="CAK7351691.1"/>
    </source>
</evidence>
<reference evidence="1 2" key="1">
    <citation type="submission" date="2024-01" db="EMBL/GenBank/DDBJ databases">
        <authorList>
            <person name="Waweru B."/>
        </authorList>
    </citation>
    <scope>NUCLEOTIDE SEQUENCE [LARGE SCALE GENOMIC DNA]</scope>
</reference>
<keyword evidence="2" id="KW-1185">Reference proteome</keyword>
<evidence type="ECO:0000313" key="2">
    <source>
        <dbReference type="Proteomes" id="UP001314170"/>
    </source>
</evidence>
<organism evidence="1 2">
    <name type="scientific">Dovyalis caffra</name>
    <dbReference type="NCBI Taxonomy" id="77055"/>
    <lineage>
        <taxon>Eukaryota</taxon>
        <taxon>Viridiplantae</taxon>
        <taxon>Streptophyta</taxon>
        <taxon>Embryophyta</taxon>
        <taxon>Tracheophyta</taxon>
        <taxon>Spermatophyta</taxon>
        <taxon>Magnoliopsida</taxon>
        <taxon>eudicotyledons</taxon>
        <taxon>Gunneridae</taxon>
        <taxon>Pentapetalae</taxon>
        <taxon>rosids</taxon>
        <taxon>fabids</taxon>
        <taxon>Malpighiales</taxon>
        <taxon>Salicaceae</taxon>
        <taxon>Flacourtieae</taxon>
        <taxon>Dovyalis</taxon>
    </lineage>
</organism>
<dbReference type="EMBL" id="CAWUPB010001189">
    <property type="protein sequence ID" value="CAK7351691.1"/>
    <property type="molecule type" value="Genomic_DNA"/>
</dbReference>
<proteinExistence type="predicted"/>